<evidence type="ECO:0000313" key="3">
    <source>
        <dbReference type="EMBL" id="VXC77053.1"/>
    </source>
</evidence>
<feature type="chain" id="PRO_5036326689" evidence="1">
    <location>
        <begin position="20"/>
        <end position="175"/>
    </location>
</feature>
<accession>A0A2X2J3K2</accession>
<name>A0A2X2J3K2_SPHMU</name>
<proteinExistence type="predicted"/>
<dbReference type="EMBL" id="UAUU01000009">
    <property type="protein sequence ID" value="SPZ88598.1"/>
    <property type="molecule type" value="Genomic_DNA"/>
</dbReference>
<dbReference type="GeneID" id="97183433"/>
<sequence>MKKGILFLGLVLLGGTAFAQTGVRLNIELHDVQHLVINPDQSIVTLAYHTLADYQNGVESIQKAHLSVFSTSGYEVKVKMANQDFIKLGQAQTEKIPAPLIRVRATATHIGQAVNTASSVLSTNKETIISSDSPALNGLFDVTYTGPGADDLMQYVEKNNTVTFTNDVMYSIETR</sequence>
<evidence type="ECO:0000313" key="5">
    <source>
        <dbReference type="Proteomes" id="UP000432350"/>
    </source>
</evidence>
<keyword evidence="1" id="KW-0732">Signal</keyword>
<reference evidence="3 5" key="2">
    <citation type="submission" date="2019-10" db="EMBL/GenBank/DDBJ databases">
        <authorList>
            <person name="Karimi E."/>
        </authorList>
    </citation>
    <scope>NUCLEOTIDE SEQUENCE [LARGE SCALE GENOMIC DNA]</scope>
    <source>
        <strain evidence="3">Sphingobacterium sp. 8BC</strain>
    </source>
</reference>
<evidence type="ECO:0000313" key="2">
    <source>
        <dbReference type="EMBL" id="SPZ88598.1"/>
    </source>
</evidence>
<dbReference type="RefSeq" id="WP_070570045.1">
    <property type="nucleotide sequence ID" value="NZ_CP068086.1"/>
</dbReference>
<dbReference type="Proteomes" id="UP000432350">
    <property type="component" value="Unassembled WGS sequence"/>
</dbReference>
<dbReference type="AlphaFoldDB" id="A0A2X2J3K2"/>
<reference evidence="2 4" key="1">
    <citation type="submission" date="2018-06" db="EMBL/GenBank/DDBJ databases">
        <authorList>
            <consortium name="Pathogen Informatics"/>
            <person name="Doyle S."/>
        </authorList>
    </citation>
    <scope>NUCLEOTIDE SEQUENCE [LARGE SCALE GENOMIC DNA]</scope>
    <source>
        <strain evidence="2 4">NCTC11343</strain>
    </source>
</reference>
<organism evidence="2 4">
    <name type="scientific">Sphingobacterium multivorum</name>
    <dbReference type="NCBI Taxonomy" id="28454"/>
    <lineage>
        <taxon>Bacteria</taxon>
        <taxon>Pseudomonadati</taxon>
        <taxon>Bacteroidota</taxon>
        <taxon>Sphingobacteriia</taxon>
        <taxon>Sphingobacteriales</taxon>
        <taxon>Sphingobacteriaceae</taxon>
        <taxon>Sphingobacterium</taxon>
    </lineage>
</organism>
<evidence type="ECO:0000256" key="1">
    <source>
        <dbReference type="SAM" id="SignalP"/>
    </source>
</evidence>
<dbReference type="Proteomes" id="UP000251241">
    <property type="component" value="Unassembled WGS sequence"/>
</dbReference>
<feature type="signal peptide" evidence="1">
    <location>
        <begin position="1"/>
        <end position="19"/>
    </location>
</feature>
<gene>
    <name evidence="2" type="ORF">NCTC11343_03580</name>
    <name evidence="3" type="ORF">SPHINGO8BC_20040</name>
</gene>
<evidence type="ECO:0000313" key="4">
    <source>
        <dbReference type="Proteomes" id="UP000251241"/>
    </source>
</evidence>
<dbReference type="EMBL" id="CABWMV010000012">
    <property type="protein sequence ID" value="VXC77053.1"/>
    <property type="molecule type" value="Genomic_DNA"/>
</dbReference>
<accession>A0A654BBD3</accession>
<protein>
    <submittedName>
        <fullName evidence="2">Uncharacterized protein</fullName>
    </submittedName>
</protein>